<dbReference type="InterPro" id="IPR007488">
    <property type="entry name" value="DUF535"/>
</dbReference>
<dbReference type="Pfam" id="PF04393">
    <property type="entry name" value="DUF535"/>
    <property type="match status" value="1"/>
</dbReference>
<dbReference type="Proteomes" id="UP001165492">
    <property type="component" value="Unassembled WGS sequence"/>
</dbReference>
<protein>
    <submittedName>
        <fullName evidence="1">VirK/YbjX family protein</fullName>
    </submittedName>
</protein>
<comment type="caution">
    <text evidence="1">The sequence shown here is derived from an EMBL/GenBank/DDBJ whole genome shotgun (WGS) entry which is preliminary data.</text>
</comment>
<reference evidence="1" key="1">
    <citation type="submission" date="2021-11" db="EMBL/GenBank/DDBJ databases">
        <title>Description of a new species Pelosinus isolated from the bottom sediments of Lake Baikal.</title>
        <authorList>
            <person name="Zakharyuk A."/>
        </authorList>
    </citation>
    <scope>NUCLEOTIDE SEQUENCE</scope>
    <source>
        <strain evidence="1">Bkl1</strain>
    </source>
</reference>
<gene>
    <name evidence="1" type="ORF">LMF89_11460</name>
</gene>
<name>A0ABS8HTX6_9FIRM</name>
<dbReference type="EMBL" id="JAJHJB010000014">
    <property type="protein sequence ID" value="MCC5465974.1"/>
    <property type="molecule type" value="Genomic_DNA"/>
</dbReference>
<organism evidence="1 2">
    <name type="scientific">Pelosinus baikalensis</name>
    <dbReference type="NCBI Taxonomy" id="2892015"/>
    <lineage>
        <taxon>Bacteria</taxon>
        <taxon>Bacillati</taxon>
        <taxon>Bacillota</taxon>
        <taxon>Negativicutes</taxon>
        <taxon>Selenomonadales</taxon>
        <taxon>Sporomusaceae</taxon>
        <taxon>Pelosinus</taxon>
    </lineage>
</organism>
<accession>A0ABS8HTX6</accession>
<dbReference type="RefSeq" id="WP_229535177.1">
    <property type="nucleotide sequence ID" value="NZ_JAJHJB010000014.1"/>
</dbReference>
<dbReference type="PANTHER" id="PTHR38785">
    <property type="entry name" value="HOMOLOG OF VIRK"/>
    <property type="match status" value="1"/>
</dbReference>
<keyword evidence="2" id="KW-1185">Reference proteome</keyword>
<evidence type="ECO:0000313" key="2">
    <source>
        <dbReference type="Proteomes" id="UP001165492"/>
    </source>
</evidence>
<sequence length="322" mass="38087">MLHKYIDFGHKLSFFIQHRRAWGTSSAYAFHLNYCRRLVFIIQSLANYKLMAELLDFFMTNSLRRDIVNTNTCILEQAVRRWFYYDSTMQERIALLKECFLFFESKFSKEALQHIYFGEGIPLWSQEYKHDTLSLILHFNRSHRKEGLMTVTLTMGGKKIYLVTFWIASDIKGQKALWIGAFQGSKGDLQTNRDLTKHFFGYRPKNLMIYVLRTIAQQLQLEEIYAVSNHGFQASHHISSKRRLKTSLDDFWKETQGEVCSDSRFFTLPLIELRKSLEEVDSHKRNLYRKRFAMLDSIDADVREALKPSLIEENLMSIKKIM</sequence>
<proteinExistence type="predicted"/>
<dbReference type="PANTHER" id="PTHR38785:SF1">
    <property type="entry name" value="HOMOLOG OF VIRK"/>
    <property type="match status" value="1"/>
</dbReference>
<evidence type="ECO:0000313" key="1">
    <source>
        <dbReference type="EMBL" id="MCC5465974.1"/>
    </source>
</evidence>